<dbReference type="InterPro" id="IPR036910">
    <property type="entry name" value="HMG_box_dom_sf"/>
</dbReference>
<proteinExistence type="inferred from homology"/>
<dbReference type="PANTHER" id="PTHR46261">
    <property type="entry name" value="HIGH MOBILITY GROUP B PROTEIN 4-RELATED"/>
    <property type="match status" value="1"/>
</dbReference>
<dbReference type="GO" id="GO:0000785">
    <property type="term" value="C:chromatin"/>
    <property type="evidence" value="ECO:0007669"/>
    <property type="project" value="UniProtKB-ARBA"/>
</dbReference>
<evidence type="ECO:0000256" key="5">
    <source>
        <dbReference type="PROSITE-ProRule" id="PRU00267"/>
    </source>
</evidence>
<protein>
    <recommendedName>
        <fullName evidence="7">HMG box domain-containing protein</fullName>
    </recommendedName>
</protein>
<evidence type="ECO:0000256" key="4">
    <source>
        <dbReference type="ARBA" id="ARBA00023242"/>
    </source>
</evidence>
<organism evidence="8 9">
    <name type="scientific">Salix dunnii</name>
    <dbReference type="NCBI Taxonomy" id="1413687"/>
    <lineage>
        <taxon>Eukaryota</taxon>
        <taxon>Viridiplantae</taxon>
        <taxon>Streptophyta</taxon>
        <taxon>Embryophyta</taxon>
        <taxon>Tracheophyta</taxon>
        <taxon>Spermatophyta</taxon>
        <taxon>Magnoliopsida</taxon>
        <taxon>eudicotyledons</taxon>
        <taxon>Gunneridae</taxon>
        <taxon>Pentapetalae</taxon>
        <taxon>rosids</taxon>
        <taxon>fabids</taxon>
        <taxon>Malpighiales</taxon>
        <taxon>Salicaceae</taxon>
        <taxon>Saliceae</taxon>
        <taxon>Salix</taxon>
    </lineage>
</organism>
<comment type="similarity">
    <text evidence="2">Belongs to the HMGB family.</text>
</comment>
<keyword evidence="4 5" id="KW-0539">Nucleus</keyword>
<dbReference type="SUPFAM" id="SSF47095">
    <property type="entry name" value="HMG-box"/>
    <property type="match status" value="1"/>
</dbReference>
<evidence type="ECO:0000313" key="8">
    <source>
        <dbReference type="EMBL" id="KAF9678650.1"/>
    </source>
</evidence>
<dbReference type="GO" id="GO:0005634">
    <property type="term" value="C:nucleus"/>
    <property type="evidence" value="ECO:0007669"/>
    <property type="project" value="UniProtKB-SubCell"/>
</dbReference>
<keyword evidence="3 5" id="KW-0238">DNA-binding</keyword>
<dbReference type="GO" id="GO:0003682">
    <property type="term" value="F:chromatin binding"/>
    <property type="evidence" value="ECO:0007669"/>
    <property type="project" value="UniProtKB-ARBA"/>
</dbReference>
<feature type="DNA-binding region" description="HMG box" evidence="5">
    <location>
        <begin position="1"/>
        <end position="56"/>
    </location>
</feature>
<dbReference type="InterPro" id="IPR009071">
    <property type="entry name" value="HMG_box_dom"/>
</dbReference>
<feature type="region of interest" description="Disordered" evidence="6">
    <location>
        <begin position="1"/>
        <end position="25"/>
    </location>
</feature>
<evidence type="ECO:0000256" key="1">
    <source>
        <dbReference type="ARBA" id="ARBA00004123"/>
    </source>
</evidence>
<dbReference type="Gene3D" id="1.10.30.10">
    <property type="entry name" value="High mobility group box domain"/>
    <property type="match status" value="1"/>
</dbReference>
<dbReference type="Proteomes" id="UP000657918">
    <property type="component" value="Unassembled WGS sequence"/>
</dbReference>
<dbReference type="PANTHER" id="PTHR46261:SF18">
    <property type="entry name" value="DNA-BINDING PROTEIN MNB1B"/>
    <property type="match status" value="1"/>
</dbReference>
<feature type="domain" description="HMG box" evidence="7">
    <location>
        <begin position="1"/>
        <end position="56"/>
    </location>
</feature>
<feature type="compositionally biased region" description="Basic and acidic residues" evidence="6">
    <location>
        <begin position="1"/>
        <end position="14"/>
    </location>
</feature>
<accession>A0A835MV80</accession>
<dbReference type="OrthoDB" id="1744554at2759"/>
<name>A0A835MV80_9ROSI</name>
<dbReference type="GO" id="GO:0003677">
    <property type="term" value="F:DNA binding"/>
    <property type="evidence" value="ECO:0007669"/>
    <property type="project" value="UniProtKB-UniRule"/>
</dbReference>
<dbReference type="EMBL" id="JADGMS010000007">
    <property type="protein sequence ID" value="KAF9678650.1"/>
    <property type="molecule type" value="Genomic_DNA"/>
</dbReference>
<evidence type="ECO:0000256" key="2">
    <source>
        <dbReference type="ARBA" id="ARBA00008774"/>
    </source>
</evidence>
<comment type="subcellular location">
    <subcellularLocation>
        <location evidence="1">Nucleus</location>
    </subcellularLocation>
</comment>
<dbReference type="Pfam" id="PF00505">
    <property type="entry name" value="HMG_box"/>
    <property type="match status" value="1"/>
</dbReference>
<reference evidence="8 9" key="1">
    <citation type="submission" date="2020-10" db="EMBL/GenBank/DDBJ databases">
        <title>Plant Genome Project.</title>
        <authorList>
            <person name="Zhang R.-G."/>
        </authorList>
    </citation>
    <scope>NUCLEOTIDE SEQUENCE [LARGE SCALE GENOMIC DNA]</scope>
    <source>
        <strain evidence="8">FAFU-HL-1</strain>
        <tissue evidence="8">Leaf</tissue>
    </source>
</reference>
<dbReference type="AlphaFoldDB" id="A0A835MV80"/>
<sequence>MKGGRSKADSRNNDNKYASKAGGDMWKSMSEAQKAPFVAKAEKRRNKYNKNIVAYNKRLVSFLRKMMIGNLTRKG</sequence>
<dbReference type="GO" id="GO:0030527">
    <property type="term" value="F:structural constituent of chromatin"/>
    <property type="evidence" value="ECO:0007669"/>
    <property type="project" value="UniProtKB-ARBA"/>
</dbReference>
<comment type="caution">
    <text evidence="8">The sequence shown here is derived from an EMBL/GenBank/DDBJ whole genome shotgun (WGS) entry which is preliminary data.</text>
</comment>
<evidence type="ECO:0000256" key="3">
    <source>
        <dbReference type="ARBA" id="ARBA00023125"/>
    </source>
</evidence>
<dbReference type="PROSITE" id="PS50118">
    <property type="entry name" value="HMG_BOX_2"/>
    <property type="match status" value="1"/>
</dbReference>
<dbReference type="GO" id="GO:0006325">
    <property type="term" value="P:chromatin organization"/>
    <property type="evidence" value="ECO:0007669"/>
    <property type="project" value="UniProtKB-ARBA"/>
</dbReference>
<evidence type="ECO:0000259" key="7">
    <source>
        <dbReference type="PROSITE" id="PS50118"/>
    </source>
</evidence>
<evidence type="ECO:0000313" key="9">
    <source>
        <dbReference type="Proteomes" id="UP000657918"/>
    </source>
</evidence>
<dbReference type="InterPro" id="IPR031061">
    <property type="entry name" value="HMGB_plant"/>
</dbReference>
<evidence type="ECO:0000256" key="6">
    <source>
        <dbReference type="SAM" id="MobiDB-lite"/>
    </source>
</evidence>
<keyword evidence="9" id="KW-1185">Reference proteome</keyword>
<gene>
    <name evidence="8" type="ORF">SADUNF_Sadunf07G0056800</name>
</gene>